<feature type="compositionally biased region" description="Basic residues" evidence="1">
    <location>
        <begin position="129"/>
        <end position="138"/>
    </location>
</feature>
<evidence type="ECO:0000313" key="3">
    <source>
        <dbReference type="Proteomes" id="UP000254701"/>
    </source>
</evidence>
<accession>A0A380WP72</accession>
<feature type="region of interest" description="Disordered" evidence="1">
    <location>
        <begin position="113"/>
        <end position="138"/>
    </location>
</feature>
<protein>
    <submittedName>
        <fullName evidence="2">Uncharacterized protein</fullName>
    </submittedName>
</protein>
<dbReference type="RefSeq" id="WP_115732705.1">
    <property type="nucleotide sequence ID" value="NZ_BAAAVY010000037.1"/>
</dbReference>
<dbReference type="AlphaFoldDB" id="A0A380WP72"/>
<name>A0A380WP72_AMIAI</name>
<dbReference type="OrthoDB" id="9871660at2"/>
<evidence type="ECO:0000256" key="1">
    <source>
        <dbReference type="SAM" id="MobiDB-lite"/>
    </source>
</evidence>
<proteinExistence type="predicted"/>
<gene>
    <name evidence="2" type="ORF">NCTC10684_04005</name>
</gene>
<dbReference type="Proteomes" id="UP000254701">
    <property type="component" value="Unassembled WGS sequence"/>
</dbReference>
<dbReference type="EMBL" id="UFSM01000001">
    <property type="protein sequence ID" value="SUU90747.1"/>
    <property type="molecule type" value="Genomic_DNA"/>
</dbReference>
<sequence length="138" mass="14950">MTDFEAPRLYIEEWMATIPGLDRKRLAERMKVAGGTISKKLARPENIDGVWLAQFAAALELASPIELYRDPTAAAAVTSPESKLRAALLAFGVDKDDLGKAVAVVKGFLDDDGERSAQALPGDRSAPASRRRAKEPSR</sequence>
<reference evidence="2 3" key="1">
    <citation type="submission" date="2018-06" db="EMBL/GenBank/DDBJ databases">
        <authorList>
            <consortium name="Pathogen Informatics"/>
            <person name="Doyle S."/>
        </authorList>
    </citation>
    <scope>NUCLEOTIDE SEQUENCE [LARGE SCALE GENOMIC DNA]</scope>
    <source>
        <strain evidence="2 3">NCTC10684</strain>
    </source>
</reference>
<organism evidence="2 3">
    <name type="scientific">Aminobacter aminovorans</name>
    <name type="common">Chelatobacter heintzii</name>
    <dbReference type="NCBI Taxonomy" id="83263"/>
    <lineage>
        <taxon>Bacteria</taxon>
        <taxon>Pseudomonadati</taxon>
        <taxon>Pseudomonadota</taxon>
        <taxon>Alphaproteobacteria</taxon>
        <taxon>Hyphomicrobiales</taxon>
        <taxon>Phyllobacteriaceae</taxon>
        <taxon>Aminobacter</taxon>
    </lineage>
</organism>
<evidence type="ECO:0000313" key="2">
    <source>
        <dbReference type="EMBL" id="SUU90747.1"/>
    </source>
</evidence>